<reference evidence="1" key="1">
    <citation type="submission" date="2020-12" db="EMBL/GenBank/DDBJ databases">
        <title>Metabolic potential, ecology and presence of endohyphal bacteria is reflected in genomic diversity of Mucoromycotina.</title>
        <authorList>
            <person name="Muszewska A."/>
            <person name="Okrasinska A."/>
            <person name="Steczkiewicz K."/>
            <person name="Drgas O."/>
            <person name="Orlowska M."/>
            <person name="Perlinska-Lenart U."/>
            <person name="Aleksandrzak-Piekarczyk T."/>
            <person name="Szatraj K."/>
            <person name="Zielenkiewicz U."/>
            <person name="Pilsyk S."/>
            <person name="Malc E."/>
            <person name="Mieczkowski P."/>
            <person name="Kruszewska J.S."/>
            <person name="Biernat P."/>
            <person name="Pawlowska J."/>
        </authorList>
    </citation>
    <scope>NUCLEOTIDE SEQUENCE</scope>
    <source>
        <strain evidence="1">CBS 226.32</strain>
    </source>
</reference>
<proteinExistence type="predicted"/>
<evidence type="ECO:0000313" key="2">
    <source>
        <dbReference type="Proteomes" id="UP000650833"/>
    </source>
</evidence>
<evidence type="ECO:0000313" key="1">
    <source>
        <dbReference type="EMBL" id="KAG2189580.1"/>
    </source>
</evidence>
<feature type="non-terminal residue" evidence="1">
    <location>
        <position position="1"/>
    </location>
</feature>
<sequence>LNLKLKNCSIALLIITCEVHSRHSSVDMHSESTEFSVPGESSGYKNRMSCTTYEKSDGGATKLKLIIGTKTVNLLITCSAEISTEPKINIGPGVEFGHGSITDSNCKIYLMKSKVEEFLKMFETFKLNPLHINISSLRQVTSSFSKCSSYLLWRSTLQEFDSSVYSPATVFTLCDLPNKDGYGVGSTSGAKLGSHILQIFAKAILVNKGIIQLSDFHNVLLEYENIIKQKCDVKEWSSIIKVMDEINASLNSGELSVTSFCNNNSGSVSEIANKLSSSISTANNMIAKNVKKKLLQLYQ</sequence>
<organism evidence="1 2">
    <name type="scientific">Mucor plumbeus</name>
    <dbReference type="NCBI Taxonomy" id="97098"/>
    <lineage>
        <taxon>Eukaryota</taxon>
        <taxon>Fungi</taxon>
        <taxon>Fungi incertae sedis</taxon>
        <taxon>Mucoromycota</taxon>
        <taxon>Mucoromycotina</taxon>
        <taxon>Mucoromycetes</taxon>
        <taxon>Mucorales</taxon>
        <taxon>Mucorineae</taxon>
        <taxon>Mucoraceae</taxon>
        <taxon>Mucor</taxon>
    </lineage>
</organism>
<name>A0A8H7QCH4_9FUNG</name>
<keyword evidence="2" id="KW-1185">Reference proteome</keyword>
<dbReference type="EMBL" id="JAEPRC010001423">
    <property type="protein sequence ID" value="KAG2189580.1"/>
    <property type="molecule type" value="Genomic_DNA"/>
</dbReference>
<dbReference type="OrthoDB" id="2288692at2759"/>
<gene>
    <name evidence="1" type="ORF">INT46_001603</name>
</gene>
<comment type="caution">
    <text evidence="1">The sequence shown here is derived from an EMBL/GenBank/DDBJ whole genome shotgun (WGS) entry which is preliminary data.</text>
</comment>
<dbReference type="Proteomes" id="UP000650833">
    <property type="component" value="Unassembled WGS sequence"/>
</dbReference>
<protein>
    <submittedName>
        <fullName evidence="1">Uncharacterized protein</fullName>
    </submittedName>
</protein>
<accession>A0A8H7QCH4</accession>
<dbReference type="AlphaFoldDB" id="A0A8H7QCH4"/>